<evidence type="ECO:0000256" key="2">
    <source>
        <dbReference type="ARBA" id="ARBA00023125"/>
    </source>
</evidence>
<evidence type="ECO:0000256" key="4">
    <source>
        <dbReference type="PROSITE-ProRule" id="PRU01248"/>
    </source>
</evidence>
<evidence type="ECO:0000256" key="5">
    <source>
        <dbReference type="SAM" id="MobiDB-lite"/>
    </source>
</evidence>
<evidence type="ECO:0000313" key="7">
    <source>
        <dbReference type="EMBL" id="TQM98480.1"/>
    </source>
</evidence>
<organism evidence="7 8">
    <name type="scientific">Acidovorax temperans</name>
    <dbReference type="NCBI Taxonomy" id="80878"/>
    <lineage>
        <taxon>Bacteria</taxon>
        <taxon>Pseudomonadati</taxon>
        <taxon>Pseudomonadota</taxon>
        <taxon>Betaproteobacteria</taxon>
        <taxon>Burkholderiales</taxon>
        <taxon>Comamonadaceae</taxon>
        <taxon>Acidovorax</taxon>
    </lineage>
</organism>
<dbReference type="InterPro" id="IPR010998">
    <property type="entry name" value="Integrase_recombinase_N"/>
</dbReference>
<dbReference type="SUPFAM" id="SSF56349">
    <property type="entry name" value="DNA breaking-rejoining enzymes"/>
    <property type="match status" value="1"/>
</dbReference>
<dbReference type="PROSITE" id="PS51900">
    <property type="entry name" value="CB"/>
    <property type="match status" value="1"/>
</dbReference>
<dbReference type="GO" id="GO:0006310">
    <property type="term" value="P:DNA recombination"/>
    <property type="evidence" value="ECO:0007669"/>
    <property type="project" value="UniProtKB-KW"/>
</dbReference>
<reference evidence="7 8" key="1">
    <citation type="submission" date="2019-06" db="EMBL/GenBank/DDBJ databases">
        <title>Genomic Encyclopedia of Archaeal and Bacterial Type Strains, Phase II (KMG-II): from individual species to whole genera.</title>
        <authorList>
            <person name="Goeker M."/>
        </authorList>
    </citation>
    <scope>NUCLEOTIDE SEQUENCE [LARGE SCALE GENOMIC DNA]</scope>
    <source>
        <strain evidence="7 8">DSM 7270</strain>
    </source>
</reference>
<dbReference type="InterPro" id="IPR011010">
    <property type="entry name" value="DNA_brk_join_enz"/>
</dbReference>
<feature type="domain" description="Core-binding (CB)" evidence="6">
    <location>
        <begin position="7"/>
        <end position="106"/>
    </location>
</feature>
<keyword evidence="3" id="KW-0233">DNA recombination</keyword>
<evidence type="ECO:0000256" key="3">
    <source>
        <dbReference type="ARBA" id="ARBA00023172"/>
    </source>
</evidence>
<evidence type="ECO:0000256" key="1">
    <source>
        <dbReference type="ARBA" id="ARBA00022908"/>
    </source>
</evidence>
<feature type="compositionally biased region" description="Basic and acidic residues" evidence="5">
    <location>
        <begin position="334"/>
        <end position="351"/>
    </location>
</feature>
<sequence length="351" mass="39467">MTSISNLSADEIFEQWLRHCAVSDRRPISEEDADAYRYIWSTWKRFLDGERGQGSEPPVHWADVTPPFVVTFIQSGIRSRKTGEVVSAITKRRYWRVLVRVYDHAVDKGVIPENPVSSVADRDKPPIENPLGAILSPRVWDRCIQMLDEPIDPEIAQREIAVRNRALLRVLFELGLTPAELRGLLVQAFVDKSGQQDASIKVDGESYTRVRELLISEHTRQGIVEWLRVKASSPAHAASEILFSGKTGKVLTDEQLLNLVRAFLLKACASVGEAPPLRLGPQIVRNTLLVRLLREGVHQDEVVLRAGLKNAKGLLHLREHLPEGPRLKLAGATKRKDDEPVEPEVRPLLRA</sequence>
<dbReference type="GO" id="GO:0003677">
    <property type="term" value="F:DNA binding"/>
    <property type="evidence" value="ECO:0007669"/>
    <property type="project" value="UniProtKB-UniRule"/>
</dbReference>
<feature type="region of interest" description="Disordered" evidence="5">
    <location>
        <begin position="326"/>
        <end position="351"/>
    </location>
</feature>
<comment type="caution">
    <text evidence="7">The sequence shown here is derived from an EMBL/GenBank/DDBJ whole genome shotgun (WGS) entry which is preliminary data.</text>
</comment>
<proteinExistence type="predicted"/>
<gene>
    <name evidence="7" type="ORF">BDD18_4370</name>
</gene>
<evidence type="ECO:0000259" key="6">
    <source>
        <dbReference type="PROSITE" id="PS51900"/>
    </source>
</evidence>
<dbReference type="InterPro" id="IPR013762">
    <property type="entry name" value="Integrase-like_cat_sf"/>
</dbReference>
<name>A0A543KTT7_9BURK</name>
<evidence type="ECO:0000313" key="8">
    <source>
        <dbReference type="Proteomes" id="UP000316993"/>
    </source>
</evidence>
<protein>
    <submittedName>
        <fullName evidence="7">Site-specific recombinase XerC</fullName>
    </submittedName>
</protein>
<keyword evidence="2 4" id="KW-0238">DNA-binding</keyword>
<dbReference type="EMBL" id="VFPV01000005">
    <property type="protein sequence ID" value="TQM98480.1"/>
    <property type="molecule type" value="Genomic_DNA"/>
</dbReference>
<dbReference type="GO" id="GO:0015074">
    <property type="term" value="P:DNA integration"/>
    <property type="evidence" value="ECO:0007669"/>
    <property type="project" value="UniProtKB-KW"/>
</dbReference>
<accession>A0A543KTT7</accession>
<dbReference type="Gene3D" id="1.10.150.130">
    <property type="match status" value="1"/>
</dbReference>
<dbReference type="Proteomes" id="UP000316993">
    <property type="component" value="Unassembled WGS sequence"/>
</dbReference>
<dbReference type="InterPro" id="IPR044068">
    <property type="entry name" value="CB"/>
</dbReference>
<keyword evidence="1" id="KW-0229">DNA integration</keyword>
<dbReference type="AlphaFoldDB" id="A0A543KTT7"/>
<dbReference type="Gene3D" id="1.10.443.10">
    <property type="entry name" value="Intergrase catalytic core"/>
    <property type="match status" value="1"/>
</dbReference>